<reference evidence="1 2" key="1">
    <citation type="submission" date="2018-03" db="EMBL/GenBank/DDBJ databases">
        <title>Genomic Encyclopedia of Archaeal and Bacterial Type Strains, Phase II (KMG-II): from individual species to whole genera.</title>
        <authorList>
            <person name="Goeker M."/>
        </authorList>
    </citation>
    <scope>NUCLEOTIDE SEQUENCE [LARGE SCALE GENOMIC DNA]</scope>
    <source>
        <strain evidence="1 2">DSM 100346</strain>
    </source>
</reference>
<dbReference type="Proteomes" id="UP000245880">
    <property type="component" value="Unassembled WGS sequence"/>
</dbReference>
<evidence type="ECO:0000313" key="2">
    <source>
        <dbReference type="Proteomes" id="UP000245880"/>
    </source>
</evidence>
<dbReference type="EMBL" id="QGDT01000016">
    <property type="protein sequence ID" value="PWJ54783.1"/>
    <property type="molecule type" value="Genomic_DNA"/>
</dbReference>
<proteinExistence type="predicted"/>
<protein>
    <submittedName>
        <fullName evidence="1">Putative secreted protein (Por secretion system target)</fullName>
    </submittedName>
</protein>
<name>A0A316AAR0_9BACT</name>
<evidence type="ECO:0000313" key="1">
    <source>
        <dbReference type="EMBL" id="PWJ54783.1"/>
    </source>
</evidence>
<accession>A0A316AAR0</accession>
<dbReference type="InterPro" id="IPR013783">
    <property type="entry name" value="Ig-like_fold"/>
</dbReference>
<organism evidence="1 2">
    <name type="scientific">Dyadobacter jejuensis</name>
    <dbReference type="NCBI Taxonomy" id="1082580"/>
    <lineage>
        <taxon>Bacteria</taxon>
        <taxon>Pseudomonadati</taxon>
        <taxon>Bacteroidota</taxon>
        <taxon>Cytophagia</taxon>
        <taxon>Cytophagales</taxon>
        <taxon>Spirosomataceae</taxon>
        <taxon>Dyadobacter</taxon>
    </lineage>
</organism>
<gene>
    <name evidence="1" type="ORF">CLV98_11670</name>
</gene>
<comment type="caution">
    <text evidence="1">The sequence shown here is derived from an EMBL/GenBank/DDBJ whole genome shotgun (WGS) entry which is preliminary data.</text>
</comment>
<dbReference type="AlphaFoldDB" id="A0A316AAR0"/>
<sequence length="283" mass="32009">MGTIYDLDLPTMNSFSSILICSLGFIGSEVSGQVFSPFHQGVLQPYKTLQQLRAEALVQKTEPDYYRYKLAQNIGQSRSNLRTQADCGNEYLCNTALPVTLMRFEAERKGVDQVEVSWETASETNNQGFEVERSFTGLNDFEKVGTIDGAGNSAKSKEYRFSDPNSHADWSYYRLKQLDWDGSYTYSRIVSVKGAKAPFEVTVMPNPGPQELLRFRVEGAQESPRVQVFSQSGRLMYENQQQRLDDDQEFSAEAWPALNLGQYFLHVVAGEETVAVPFVIWPE</sequence>
<dbReference type="Gene3D" id="2.60.40.10">
    <property type="entry name" value="Immunoglobulins"/>
    <property type="match status" value="1"/>
</dbReference>
<keyword evidence="2" id="KW-1185">Reference proteome</keyword>